<evidence type="ECO:0000256" key="8">
    <source>
        <dbReference type="ARBA" id="ARBA00038436"/>
    </source>
</evidence>
<dbReference type="GO" id="GO:0022857">
    <property type="term" value="F:transmembrane transporter activity"/>
    <property type="evidence" value="ECO:0007669"/>
    <property type="project" value="UniProtKB-UniRule"/>
</dbReference>
<feature type="transmembrane region" description="Helical" evidence="9">
    <location>
        <begin position="20"/>
        <end position="45"/>
    </location>
</feature>
<feature type="transmembrane region" description="Helical" evidence="9">
    <location>
        <begin position="97"/>
        <end position="118"/>
    </location>
</feature>
<proteinExistence type="inferred from homology"/>
<dbReference type="Proteomes" id="UP000295361">
    <property type="component" value="Unassembled WGS sequence"/>
</dbReference>
<feature type="transmembrane region" description="Helical" evidence="9">
    <location>
        <begin position="57"/>
        <end position="76"/>
    </location>
</feature>
<evidence type="ECO:0000313" key="12">
    <source>
        <dbReference type="Proteomes" id="UP000295361"/>
    </source>
</evidence>
<dbReference type="InterPro" id="IPR007387">
    <property type="entry name" value="TRAP_DctQ"/>
</dbReference>
<reference evidence="11 12" key="1">
    <citation type="submission" date="2019-03" db="EMBL/GenBank/DDBJ databases">
        <title>Genomic Encyclopedia of Type Strains, Phase IV (KMG-IV): sequencing the most valuable type-strain genomes for metagenomic binning, comparative biology and taxonomic classification.</title>
        <authorList>
            <person name="Goeker M."/>
        </authorList>
    </citation>
    <scope>NUCLEOTIDE SEQUENCE [LARGE SCALE GENOMIC DNA]</scope>
    <source>
        <strain evidence="11 12">DSM 16998</strain>
    </source>
</reference>
<keyword evidence="12" id="KW-1185">Reference proteome</keyword>
<dbReference type="GO" id="GO:0015740">
    <property type="term" value="P:C4-dicarboxylate transport"/>
    <property type="evidence" value="ECO:0007669"/>
    <property type="project" value="TreeGrafter"/>
</dbReference>
<evidence type="ECO:0000256" key="9">
    <source>
        <dbReference type="RuleBase" id="RU369079"/>
    </source>
</evidence>
<comment type="subcellular location">
    <subcellularLocation>
        <location evidence="1 9">Cell inner membrane</location>
        <topology evidence="1 9">Multi-pass membrane protein</topology>
    </subcellularLocation>
</comment>
<dbReference type="PANTHER" id="PTHR35011:SF10">
    <property type="entry name" value="TRAP TRANSPORTER SMALL PERMEASE PROTEIN"/>
    <property type="match status" value="1"/>
</dbReference>
<gene>
    <name evidence="11" type="ORF">DES47_1011044</name>
</gene>
<evidence type="ECO:0000256" key="2">
    <source>
        <dbReference type="ARBA" id="ARBA00022448"/>
    </source>
</evidence>
<evidence type="ECO:0000256" key="6">
    <source>
        <dbReference type="ARBA" id="ARBA00022989"/>
    </source>
</evidence>
<evidence type="ECO:0000259" key="10">
    <source>
        <dbReference type="Pfam" id="PF04290"/>
    </source>
</evidence>
<sequence length="181" mass="19597">MTQVATSAPPTAARRLLDGLFDVTAALGALCMIALLLMVLLSVVQRQLSFHVPGTDAYAGYLMAGAGFLALAHTLKRGEHIRVTLILGLLHGRTQRALELFSLTVASVLAIAMAWFSARLVYQSWTFHDISTLSDGTPLWLPQLSMAIGTLVLAIAFVDELQLEWRGLRAVASSEEALHNE</sequence>
<feature type="transmembrane region" description="Helical" evidence="9">
    <location>
        <begin position="138"/>
        <end position="158"/>
    </location>
</feature>
<keyword evidence="2 9" id="KW-0813">Transport</keyword>
<dbReference type="GO" id="GO:0005886">
    <property type="term" value="C:plasma membrane"/>
    <property type="evidence" value="ECO:0007669"/>
    <property type="project" value="UniProtKB-SubCell"/>
</dbReference>
<dbReference type="AlphaFoldDB" id="A0A4R6QTR7"/>
<accession>A0A4R6QTR7</accession>
<keyword evidence="3" id="KW-1003">Cell membrane</keyword>
<dbReference type="InterPro" id="IPR055348">
    <property type="entry name" value="DctQ"/>
</dbReference>
<dbReference type="PANTHER" id="PTHR35011">
    <property type="entry name" value="2,3-DIKETO-L-GULONATE TRAP TRANSPORTER SMALL PERMEASE PROTEIN YIAM"/>
    <property type="match status" value="1"/>
</dbReference>
<dbReference type="RefSeq" id="WP_133699559.1">
    <property type="nucleotide sequence ID" value="NZ_SNXS01000001.1"/>
</dbReference>
<keyword evidence="4 9" id="KW-0997">Cell inner membrane</keyword>
<comment type="subunit">
    <text evidence="9">The complex comprises the extracytoplasmic solute receptor protein and the two transmembrane proteins.</text>
</comment>
<dbReference type="Pfam" id="PF04290">
    <property type="entry name" value="DctQ"/>
    <property type="match status" value="1"/>
</dbReference>
<organism evidence="11 12">
    <name type="scientific">Roseateles toxinivorans</name>
    <dbReference type="NCBI Taxonomy" id="270368"/>
    <lineage>
        <taxon>Bacteria</taxon>
        <taxon>Pseudomonadati</taxon>
        <taxon>Pseudomonadota</taxon>
        <taxon>Betaproteobacteria</taxon>
        <taxon>Burkholderiales</taxon>
        <taxon>Sphaerotilaceae</taxon>
        <taxon>Roseateles</taxon>
    </lineage>
</organism>
<evidence type="ECO:0000256" key="3">
    <source>
        <dbReference type="ARBA" id="ARBA00022475"/>
    </source>
</evidence>
<dbReference type="InParanoid" id="A0A4R6QTR7"/>
<comment type="similarity">
    <text evidence="8 9">Belongs to the TRAP transporter small permease family.</text>
</comment>
<comment type="function">
    <text evidence="9">Part of the tripartite ATP-independent periplasmic (TRAP) transport system.</text>
</comment>
<evidence type="ECO:0000256" key="4">
    <source>
        <dbReference type="ARBA" id="ARBA00022519"/>
    </source>
</evidence>
<dbReference type="EMBL" id="SNXS01000001">
    <property type="protein sequence ID" value="TDP74974.1"/>
    <property type="molecule type" value="Genomic_DNA"/>
</dbReference>
<comment type="caution">
    <text evidence="11">The sequence shown here is derived from an EMBL/GenBank/DDBJ whole genome shotgun (WGS) entry which is preliminary data.</text>
</comment>
<evidence type="ECO:0000256" key="5">
    <source>
        <dbReference type="ARBA" id="ARBA00022692"/>
    </source>
</evidence>
<keyword evidence="5 9" id="KW-0812">Transmembrane</keyword>
<feature type="domain" description="Tripartite ATP-independent periplasmic transporters DctQ component" evidence="10">
    <location>
        <begin position="35"/>
        <end position="165"/>
    </location>
</feature>
<name>A0A4R6QTR7_9BURK</name>
<dbReference type="OrthoDB" id="26202at2"/>
<evidence type="ECO:0000256" key="7">
    <source>
        <dbReference type="ARBA" id="ARBA00023136"/>
    </source>
</evidence>
<keyword evidence="6 9" id="KW-1133">Transmembrane helix</keyword>
<evidence type="ECO:0000313" key="11">
    <source>
        <dbReference type="EMBL" id="TDP74974.1"/>
    </source>
</evidence>
<keyword evidence="7 9" id="KW-0472">Membrane</keyword>
<evidence type="ECO:0000256" key="1">
    <source>
        <dbReference type="ARBA" id="ARBA00004429"/>
    </source>
</evidence>
<protein>
    <recommendedName>
        <fullName evidence="9">TRAP transporter small permease protein</fullName>
    </recommendedName>
</protein>